<dbReference type="AlphaFoldDB" id="A0A8B3DF87"/>
<dbReference type="EMBL" id="QOUW02000250">
    <property type="protein sequence ID" value="RIV99548.1"/>
    <property type="molecule type" value="Genomic_DNA"/>
</dbReference>
<evidence type="ECO:0008006" key="3">
    <source>
        <dbReference type="Google" id="ProtNLM"/>
    </source>
</evidence>
<sequence>MFPPSIKTSPLTWRQSTLATLVAIGLTGCASNESIDLVGEYAKQSTQVQEALLDVYDSADEAHLSAQLVMAARDGVTGKGLDIATIDNAGQEALINDLQRFSQSLYLLATDDRSEELDKYSAKLNASLVSISDNPQLEGIDKGDVELLTTSVNALARAYTERKRYALLKQIVIDSEAIVQRAFQSLEGELNAWKGVTRVSLRKELNIRLYLLNNPNRCESSDDRRCVTFSHSLEERVEAYKKAYEIRVRLNDLDAKYTQLEQALQAMQTLNRAVVASLQSDDDLTIDAAKKALKSTKVQIDAIKDYRSNLED</sequence>
<dbReference type="PROSITE" id="PS51257">
    <property type="entry name" value="PROKAR_LIPOPROTEIN"/>
    <property type="match status" value="1"/>
</dbReference>
<accession>A0A8B3DF87</accession>
<comment type="caution">
    <text evidence="1">The sequence shown here is derived from an EMBL/GenBank/DDBJ whole genome shotgun (WGS) entry which is preliminary data.</text>
</comment>
<organism evidence="1 2">
    <name type="scientific">Vibrio harveyi</name>
    <name type="common">Beneckea harveyi</name>
    <dbReference type="NCBI Taxonomy" id="669"/>
    <lineage>
        <taxon>Bacteria</taxon>
        <taxon>Pseudomonadati</taxon>
        <taxon>Pseudomonadota</taxon>
        <taxon>Gammaproteobacteria</taxon>
        <taxon>Vibrionales</taxon>
        <taxon>Vibrionaceae</taxon>
        <taxon>Vibrio</taxon>
    </lineage>
</organism>
<name>A0A8B3DF87_VIBHA</name>
<protein>
    <recommendedName>
        <fullName evidence="3">Lipoprotein</fullName>
    </recommendedName>
</protein>
<reference evidence="1 2" key="1">
    <citation type="submission" date="2018-08" db="EMBL/GenBank/DDBJ databases">
        <title>Vibrio harveyi strains pathogenic to white snook Centropomus viridis Lockington (1877) and potential probiotic bacteria.</title>
        <authorList>
            <person name="Soto-Rodriguez S."/>
            <person name="Gomez-Gil B."/>
            <person name="Lozano-Olvera R."/>
        </authorList>
    </citation>
    <scope>NUCLEOTIDE SEQUENCE [LARGE SCALE GENOMIC DNA]</scope>
    <source>
        <strain evidence="1 2">CAIM 1508</strain>
    </source>
</reference>
<evidence type="ECO:0000313" key="1">
    <source>
        <dbReference type="EMBL" id="RIV99548.1"/>
    </source>
</evidence>
<dbReference type="Proteomes" id="UP000253437">
    <property type="component" value="Unassembled WGS sequence"/>
</dbReference>
<proteinExistence type="predicted"/>
<dbReference type="RefSeq" id="WP_050938058.1">
    <property type="nucleotide sequence ID" value="NZ_CP025538.1"/>
</dbReference>
<gene>
    <name evidence="1" type="ORF">DS957_027925</name>
</gene>
<evidence type="ECO:0000313" key="2">
    <source>
        <dbReference type="Proteomes" id="UP000253437"/>
    </source>
</evidence>